<keyword evidence="6 11" id="KW-0756">Sterol biosynthesis</keyword>
<dbReference type="AlphaFoldDB" id="A0A7R9CXH1"/>
<evidence type="ECO:0000256" key="5">
    <source>
        <dbReference type="ARBA" id="ARBA00022955"/>
    </source>
</evidence>
<gene>
    <name evidence="14" type="ORF">TCEB3V08_LOCUS7200</name>
</gene>
<feature type="binding site" evidence="10">
    <location>
        <position position="158"/>
    </location>
    <ligand>
        <name>CoA</name>
        <dbReference type="ChEBI" id="CHEBI:57287"/>
    </ligand>
</feature>
<comment type="function">
    <text evidence="11">Catalyzes the condensation of acetyl-CoA with acetoacetyl-CoA to form HMG-CoA.</text>
</comment>
<comment type="catalytic activity">
    <reaction evidence="7">
        <text>acetoacetyl-CoA + acetyl-CoA + H2O = (3S)-3-hydroxy-3-methylglutaryl-CoA + CoA + H(+)</text>
        <dbReference type="Rhea" id="RHEA:10188"/>
        <dbReference type="ChEBI" id="CHEBI:15377"/>
        <dbReference type="ChEBI" id="CHEBI:15378"/>
        <dbReference type="ChEBI" id="CHEBI:43074"/>
        <dbReference type="ChEBI" id="CHEBI:57286"/>
        <dbReference type="ChEBI" id="CHEBI:57287"/>
        <dbReference type="ChEBI" id="CHEBI:57288"/>
        <dbReference type="EC" id="2.3.3.10"/>
    </reaction>
    <physiologicalReaction direction="left-to-right" evidence="7">
        <dbReference type="Rhea" id="RHEA:10189"/>
    </physiologicalReaction>
</comment>
<feature type="active site" description="Acyl-thioester intermediate" evidence="9">
    <location>
        <position position="120"/>
    </location>
</feature>
<dbReference type="PANTHER" id="PTHR43323:SF2">
    <property type="entry name" value="HYDROXYMETHYLGLUTARYL-COA SYNTHASE"/>
    <property type="match status" value="1"/>
</dbReference>
<feature type="binding site" evidence="10">
    <location>
        <position position="264"/>
    </location>
    <ligand>
        <name>CoA</name>
        <dbReference type="ChEBI" id="CHEBI:57287"/>
    </ligand>
</feature>
<accession>A0A7R9CXH1</accession>
<name>A0A7R9CXH1_TIMCR</name>
<evidence type="ECO:0000256" key="10">
    <source>
        <dbReference type="PIRSR" id="PIRSR610122-2"/>
    </source>
</evidence>
<keyword evidence="5 11" id="KW-0752">Steroid biosynthesis</keyword>
<keyword evidence="11" id="KW-0753">Steroid metabolism</keyword>
<organism evidence="14">
    <name type="scientific">Timema cristinae</name>
    <name type="common">Walking stick</name>
    <dbReference type="NCBI Taxonomy" id="61476"/>
    <lineage>
        <taxon>Eukaryota</taxon>
        <taxon>Metazoa</taxon>
        <taxon>Ecdysozoa</taxon>
        <taxon>Arthropoda</taxon>
        <taxon>Hexapoda</taxon>
        <taxon>Insecta</taxon>
        <taxon>Pterygota</taxon>
        <taxon>Neoptera</taxon>
        <taxon>Polyneoptera</taxon>
        <taxon>Phasmatodea</taxon>
        <taxon>Timematodea</taxon>
        <taxon>Timematoidea</taxon>
        <taxon>Timematidae</taxon>
        <taxon>Timema</taxon>
    </lineage>
</organism>
<evidence type="ECO:0000256" key="1">
    <source>
        <dbReference type="ARBA" id="ARBA00005218"/>
    </source>
</evidence>
<feature type="active site" description="Proton donor/acceptor" evidence="9">
    <location>
        <position position="86"/>
    </location>
</feature>
<feature type="domain" description="Hydroxymethylglutaryl-coenzyme A synthase N-terminal" evidence="12">
    <location>
        <begin position="4"/>
        <end position="177"/>
    </location>
</feature>
<evidence type="ECO:0000256" key="6">
    <source>
        <dbReference type="ARBA" id="ARBA00023011"/>
    </source>
</evidence>
<comment type="function">
    <text evidence="8">This enzyme condenses acetyl-CoA with acetoacetyl-CoA to form HMG-CoA, which is the substrate for HMG-CoA reductase.</text>
</comment>
<dbReference type="NCBIfam" id="TIGR01833">
    <property type="entry name" value="HMG-CoA-S_euk"/>
    <property type="match status" value="1"/>
</dbReference>
<feature type="binding site" evidence="10">
    <location>
        <position position="260"/>
    </location>
    <ligand>
        <name>CoA</name>
        <dbReference type="ChEBI" id="CHEBI:57287"/>
    </ligand>
</feature>
<dbReference type="EMBL" id="OC318980">
    <property type="protein sequence ID" value="CAD7403854.1"/>
    <property type="molecule type" value="Genomic_DNA"/>
</dbReference>
<sequence>MATWPKDVGIVALELLVPSLYVDQAQLEEFDGVSAGKYTIGFGQSKMGFCTDREDIISLCLTVVSKLMARYNIDYSNIGRLEVGTETIVDKSKSVKSVLMQLFKESGNTDVEGVDTTNACYGGTSALFNAISWVESSAWDGRFSLVVAGDIAVYAKGNARPTGGAGAVAMLIGPNAPLIFDRGARASYMAHAYDFYKPDLLSEYPTVDGKLSIQCYLTALDNCYQLYCKKSQKAIQVDGGKEAIQLKHLDAMLFHSPYCKLVQKSLARLVLNDYVLTPKNELAAKFPGLENFAEVKLENTYFDRDVEKAFMTFSKGDFEKKTKPSLFIANQVGNMYTPSLYGGLVSLLVCESASELVGKRVGLFSYGSGLASSLYSLRISKDASKGSALDKLLSGLSYVKPMLEGRKAVNPLEFSQIMEVREKNHHKAPYTPQSSPDTLFPGTWYLDYIDDKHRRFYQRIPLAEQPQIQRLAL</sequence>
<feature type="domain" description="Hydroxymethylglutaryl-coenzyme A synthase C-terminal" evidence="13">
    <location>
        <begin position="178"/>
        <end position="459"/>
    </location>
</feature>
<keyword evidence="4 11" id="KW-0808">Transferase</keyword>
<evidence type="ECO:0000256" key="8">
    <source>
        <dbReference type="ARBA" id="ARBA00056639"/>
    </source>
</evidence>
<dbReference type="PANTHER" id="PTHR43323">
    <property type="entry name" value="3-HYDROXY-3-METHYLGLUTARYL COENZYME A SYNTHASE"/>
    <property type="match status" value="1"/>
</dbReference>
<dbReference type="SUPFAM" id="SSF53901">
    <property type="entry name" value="Thiolase-like"/>
    <property type="match status" value="2"/>
</dbReference>
<dbReference type="InterPro" id="IPR010122">
    <property type="entry name" value="HMG_CoA_synthase_euk"/>
</dbReference>
<evidence type="ECO:0000313" key="14">
    <source>
        <dbReference type="EMBL" id="CAD7403854.1"/>
    </source>
</evidence>
<dbReference type="InterPro" id="IPR016039">
    <property type="entry name" value="Thiolase-like"/>
</dbReference>
<evidence type="ECO:0000256" key="7">
    <source>
        <dbReference type="ARBA" id="ARBA00049887"/>
    </source>
</evidence>
<dbReference type="InterPro" id="IPR013746">
    <property type="entry name" value="HMG_CoA_synt_C_dom"/>
</dbReference>
<evidence type="ECO:0000256" key="2">
    <source>
        <dbReference type="ARBA" id="ARBA00007061"/>
    </source>
</evidence>
<dbReference type="GO" id="GO:0004421">
    <property type="term" value="F:hydroxymethylglutaryl-CoA synthase activity"/>
    <property type="evidence" value="ECO:0007669"/>
    <property type="project" value="UniProtKB-EC"/>
</dbReference>
<dbReference type="GO" id="GO:0010142">
    <property type="term" value="P:farnesyl diphosphate biosynthetic process, mevalonate pathway"/>
    <property type="evidence" value="ECO:0007669"/>
    <property type="project" value="InterPro"/>
</dbReference>
<dbReference type="GO" id="GO:0006084">
    <property type="term" value="P:acetyl-CoA metabolic process"/>
    <property type="evidence" value="ECO:0007669"/>
    <property type="project" value="InterPro"/>
</dbReference>
<dbReference type="Pfam" id="PF08540">
    <property type="entry name" value="HMG_CoA_synt_C"/>
    <property type="match status" value="1"/>
</dbReference>
<comment type="pathway">
    <text evidence="1 11">Metabolic intermediate biosynthesis; (R)-mevalonate biosynthesis; (R)-mevalonate from acetyl-CoA: step 2/3.</text>
</comment>
<dbReference type="CDD" id="cd00827">
    <property type="entry name" value="init_cond_enzymes"/>
    <property type="match status" value="1"/>
</dbReference>
<feature type="binding site" evidence="10">
    <location>
        <position position="212"/>
    </location>
    <ligand>
        <name>CoA</name>
        <dbReference type="ChEBI" id="CHEBI:57287"/>
    </ligand>
</feature>
<dbReference type="UniPathway" id="UPA00058">
    <property type="reaction ID" value="UER00102"/>
</dbReference>
<evidence type="ECO:0000259" key="13">
    <source>
        <dbReference type="Pfam" id="PF08540"/>
    </source>
</evidence>
<proteinExistence type="inferred from homology"/>
<comment type="similarity">
    <text evidence="2 11">Belongs to the thiolase-like superfamily. HMG-CoA synthase family.</text>
</comment>
<dbReference type="FunFam" id="3.40.47.10:FF:000008">
    <property type="entry name" value="3-hydroxy-3-methylglutaryl coenzyme A synthase"/>
    <property type="match status" value="1"/>
</dbReference>
<dbReference type="Gene3D" id="3.40.47.10">
    <property type="match status" value="1"/>
</dbReference>
<dbReference type="Pfam" id="PF01154">
    <property type="entry name" value="HMG_CoA_synt_N"/>
    <property type="match status" value="1"/>
</dbReference>
<dbReference type="InterPro" id="IPR000590">
    <property type="entry name" value="HMG_CoA_synt_AS"/>
</dbReference>
<reference evidence="14" key="1">
    <citation type="submission" date="2020-11" db="EMBL/GenBank/DDBJ databases">
        <authorList>
            <person name="Tran Van P."/>
        </authorList>
    </citation>
    <scope>NUCLEOTIDE SEQUENCE</scope>
</reference>
<dbReference type="InterPro" id="IPR013528">
    <property type="entry name" value="HMG_CoA_synth_N"/>
</dbReference>
<evidence type="ECO:0000256" key="3">
    <source>
        <dbReference type="ARBA" id="ARBA00012978"/>
    </source>
</evidence>
<dbReference type="GO" id="GO:0016126">
    <property type="term" value="P:sterol biosynthetic process"/>
    <property type="evidence" value="ECO:0007669"/>
    <property type="project" value="UniProtKB-KW"/>
</dbReference>
<evidence type="ECO:0000259" key="12">
    <source>
        <dbReference type="Pfam" id="PF01154"/>
    </source>
</evidence>
<dbReference type="EC" id="2.3.3.10" evidence="3 11"/>
<keyword evidence="11" id="KW-0444">Lipid biosynthesis</keyword>
<evidence type="ECO:0000256" key="9">
    <source>
        <dbReference type="PIRSR" id="PIRSR610122-1"/>
    </source>
</evidence>
<evidence type="ECO:0000256" key="4">
    <source>
        <dbReference type="ARBA" id="ARBA00022679"/>
    </source>
</evidence>
<dbReference type="PROSITE" id="PS01226">
    <property type="entry name" value="HMG_COA_SYNTHASE"/>
    <property type="match status" value="1"/>
</dbReference>
<feature type="active site" description="Proton donor/acceptor" evidence="9">
    <location>
        <position position="255"/>
    </location>
</feature>
<keyword evidence="11" id="KW-0443">Lipid metabolism</keyword>
<keyword evidence="11" id="KW-1207">Sterol metabolism</keyword>
<protein>
    <recommendedName>
        <fullName evidence="3 11">Hydroxymethylglutaryl-CoA synthase</fullName>
        <shortName evidence="11">HMG-CoA synthase</shortName>
        <ecNumber evidence="3 11">2.3.3.10</ecNumber>
    </recommendedName>
    <alternativeName>
        <fullName evidence="11">3-hydroxy-3-methylglutaryl coenzyme A synthase</fullName>
    </alternativeName>
</protein>
<evidence type="ECO:0000256" key="11">
    <source>
        <dbReference type="RuleBase" id="RU364071"/>
    </source>
</evidence>